<name>A0A8B7CBB9_PHODC</name>
<proteinExistence type="predicted"/>
<keyword evidence="2" id="KW-0808">Transferase</keyword>
<dbReference type="PANTHER" id="PTHR33312">
    <property type="entry name" value="MEMBRANE-ASSOCIATED KINASE REGULATOR 4-RELATED"/>
    <property type="match status" value="1"/>
</dbReference>
<keyword evidence="1" id="KW-1185">Reference proteome</keyword>
<dbReference type="Proteomes" id="UP000228380">
    <property type="component" value="Chromosome 3"/>
</dbReference>
<dbReference type="RefSeq" id="XP_008795518.2">
    <property type="nucleotide sequence ID" value="XM_008797296.4"/>
</dbReference>
<dbReference type="GO" id="GO:0016301">
    <property type="term" value="F:kinase activity"/>
    <property type="evidence" value="ECO:0007669"/>
    <property type="project" value="UniProtKB-KW"/>
</dbReference>
<organism evidence="1 2">
    <name type="scientific">Phoenix dactylifera</name>
    <name type="common">Date palm</name>
    <dbReference type="NCBI Taxonomy" id="42345"/>
    <lineage>
        <taxon>Eukaryota</taxon>
        <taxon>Viridiplantae</taxon>
        <taxon>Streptophyta</taxon>
        <taxon>Embryophyta</taxon>
        <taxon>Tracheophyta</taxon>
        <taxon>Spermatophyta</taxon>
        <taxon>Magnoliopsida</taxon>
        <taxon>Liliopsida</taxon>
        <taxon>Arecaceae</taxon>
        <taxon>Coryphoideae</taxon>
        <taxon>Phoeniceae</taxon>
        <taxon>Phoenix</taxon>
    </lineage>
</organism>
<sequence length="322" mass="35031">MAKSLPPCDHLVEEDYIDMDIGSATFLCYTISSPPHSKEFEFQMSANPRDRESTTFPADELFYKGKLLPLHLPPRLQMVRKLLQSSTSPPHGKPPDAFEEKMATTPCTAASTPSEKCCSISPATSCHVSGELNSEGSLSECSIGLVQSNPKKSWSKRLKLIGQSSLGLKLKASRAYLKSFFAKSDCSDESKECSNGYAKAGKKKPFGQIQRERCYLVGDKGAATLMRSIDGGKQNEEEWSHRKSFSGIIKWNSTAKSSSASSSCSSSFSNASSNGYHLQPQILKRSSSVNSEVESSIQGAIAYCRKSQQLACARKSASDVCS</sequence>
<dbReference type="InterPro" id="IPR039620">
    <property type="entry name" value="BKI1/MAKR1/3/4"/>
</dbReference>
<reference evidence="2" key="2">
    <citation type="submission" date="2025-08" db="UniProtKB">
        <authorList>
            <consortium name="RefSeq"/>
        </authorList>
    </citation>
    <scope>IDENTIFICATION</scope>
    <source>
        <tissue evidence="2">Young leaves</tissue>
    </source>
</reference>
<evidence type="ECO:0000313" key="1">
    <source>
        <dbReference type="Proteomes" id="UP000228380"/>
    </source>
</evidence>
<dbReference type="GO" id="GO:0005886">
    <property type="term" value="C:plasma membrane"/>
    <property type="evidence" value="ECO:0007669"/>
    <property type="project" value="InterPro"/>
</dbReference>
<dbReference type="AlphaFoldDB" id="A0A8B7CBB9"/>
<protein>
    <submittedName>
        <fullName evidence="2">Probable membrane-associated kinase regulator 4</fullName>
    </submittedName>
</protein>
<dbReference type="GeneID" id="103711225"/>
<keyword evidence="2" id="KW-0418">Kinase</keyword>
<gene>
    <name evidence="2" type="primary">LOC103711225</name>
</gene>
<dbReference type="GO" id="GO:0019210">
    <property type="term" value="F:kinase inhibitor activity"/>
    <property type="evidence" value="ECO:0007669"/>
    <property type="project" value="InterPro"/>
</dbReference>
<reference evidence="1" key="1">
    <citation type="journal article" date="2019" name="Nat. Commun.">
        <title>Genome-wide association mapping of date palm fruit traits.</title>
        <authorList>
            <person name="Hazzouri K.M."/>
            <person name="Gros-Balthazard M."/>
            <person name="Flowers J.M."/>
            <person name="Copetti D."/>
            <person name="Lemansour A."/>
            <person name="Lebrun M."/>
            <person name="Masmoudi K."/>
            <person name="Ferrand S."/>
            <person name="Dhar M.I."/>
            <person name="Fresquez Z.A."/>
            <person name="Rosas U."/>
            <person name="Zhang J."/>
            <person name="Talag J."/>
            <person name="Lee S."/>
            <person name="Kudrna D."/>
            <person name="Powell R.F."/>
            <person name="Leitch I.J."/>
            <person name="Krueger R.R."/>
            <person name="Wing R.A."/>
            <person name="Amiri K.M.A."/>
            <person name="Purugganan M.D."/>
        </authorList>
    </citation>
    <scope>NUCLEOTIDE SEQUENCE [LARGE SCALE GENOMIC DNA]</scope>
    <source>
        <strain evidence="1">cv. Khalas</strain>
    </source>
</reference>
<dbReference type="PANTHER" id="PTHR33312:SF21">
    <property type="entry name" value="MEMBRANE-ASSOCIATED KINASE REGULATOR 3-RELATED"/>
    <property type="match status" value="1"/>
</dbReference>
<dbReference type="KEGG" id="pda:103711225"/>
<evidence type="ECO:0000313" key="2">
    <source>
        <dbReference type="RefSeq" id="XP_008795518.2"/>
    </source>
</evidence>
<accession>A0A8B7CBB9</accession>
<dbReference type="OrthoDB" id="1938320at2759"/>